<feature type="region of interest" description="Disordered" evidence="5">
    <location>
        <begin position="293"/>
        <end position="317"/>
    </location>
</feature>
<dbReference type="InterPro" id="IPR050502">
    <property type="entry name" value="Euk_RNA-bind_prot"/>
</dbReference>
<dbReference type="PANTHER" id="PTHR48025">
    <property type="entry name" value="OS02G0815200 PROTEIN"/>
    <property type="match status" value="1"/>
</dbReference>
<dbReference type="InterPro" id="IPR012677">
    <property type="entry name" value="Nucleotide-bd_a/b_plait_sf"/>
</dbReference>
<dbReference type="GO" id="GO:0009967">
    <property type="term" value="P:positive regulation of signal transduction"/>
    <property type="evidence" value="ECO:0007669"/>
    <property type="project" value="UniProtKB-ARBA"/>
</dbReference>
<dbReference type="GO" id="GO:0005737">
    <property type="term" value="C:cytoplasm"/>
    <property type="evidence" value="ECO:0007669"/>
    <property type="project" value="UniProtKB-ARBA"/>
</dbReference>
<dbReference type="InterPro" id="IPR036053">
    <property type="entry name" value="PABP-dom"/>
</dbReference>
<evidence type="ECO:0000256" key="1">
    <source>
        <dbReference type="ARBA" id="ARBA00008557"/>
    </source>
</evidence>
<evidence type="ECO:0000256" key="3">
    <source>
        <dbReference type="ARBA" id="ARBA00022884"/>
    </source>
</evidence>
<feature type="domain" description="RRM" evidence="6">
    <location>
        <begin position="217"/>
        <end position="295"/>
    </location>
</feature>
<dbReference type="STRING" id="101091.A0A1C7NQW0"/>
<evidence type="ECO:0000256" key="5">
    <source>
        <dbReference type="SAM" id="MobiDB-lite"/>
    </source>
</evidence>
<evidence type="ECO:0000259" key="7">
    <source>
        <dbReference type="PROSITE" id="PS51309"/>
    </source>
</evidence>
<dbReference type="Gene3D" id="1.10.1900.10">
    <property type="entry name" value="c-terminal domain of poly(a) binding protein"/>
    <property type="match status" value="1"/>
</dbReference>
<evidence type="ECO:0000313" key="9">
    <source>
        <dbReference type="Proteomes" id="UP000093000"/>
    </source>
</evidence>
<dbReference type="Pfam" id="PF00658">
    <property type="entry name" value="MLLE"/>
    <property type="match status" value="1"/>
</dbReference>
<feature type="domain" description="PABC" evidence="7">
    <location>
        <begin position="562"/>
        <end position="635"/>
    </location>
</feature>
<dbReference type="AlphaFoldDB" id="A0A1C7NQW0"/>
<dbReference type="CDD" id="cd00590">
    <property type="entry name" value="RRM_SF"/>
    <property type="match status" value="1"/>
</dbReference>
<dbReference type="PROSITE" id="PS50102">
    <property type="entry name" value="RRM"/>
    <property type="match status" value="2"/>
</dbReference>
<dbReference type="GO" id="GO:0010629">
    <property type="term" value="P:negative regulation of gene expression"/>
    <property type="evidence" value="ECO:0007669"/>
    <property type="project" value="UniProtKB-ARBA"/>
</dbReference>
<organism evidence="8 9">
    <name type="scientific">Choanephora cucurbitarum</name>
    <dbReference type="NCBI Taxonomy" id="101091"/>
    <lineage>
        <taxon>Eukaryota</taxon>
        <taxon>Fungi</taxon>
        <taxon>Fungi incertae sedis</taxon>
        <taxon>Mucoromycota</taxon>
        <taxon>Mucoromycotina</taxon>
        <taxon>Mucoromycetes</taxon>
        <taxon>Mucorales</taxon>
        <taxon>Mucorineae</taxon>
        <taxon>Choanephoraceae</taxon>
        <taxon>Choanephoroideae</taxon>
        <taxon>Choanephora</taxon>
    </lineage>
</organism>
<keyword evidence="9" id="KW-1185">Reference proteome</keyword>
<dbReference type="SMART" id="SM00517">
    <property type="entry name" value="PolyA"/>
    <property type="match status" value="1"/>
</dbReference>
<dbReference type="EMBL" id="LUGH01000010">
    <property type="protein sequence ID" value="OBZ91501.1"/>
    <property type="molecule type" value="Genomic_DNA"/>
</dbReference>
<dbReference type="Gene3D" id="3.30.70.330">
    <property type="match status" value="2"/>
</dbReference>
<keyword evidence="2" id="KW-0677">Repeat</keyword>
<proteinExistence type="inferred from homology"/>
<evidence type="ECO:0000256" key="4">
    <source>
        <dbReference type="PROSITE-ProRule" id="PRU00176"/>
    </source>
</evidence>
<dbReference type="SUPFAM" id="SSF63570">
    <property type="entry name" value="PABC (PABP) domain"/>
    <property type="match status" value="1"/>
</dbReference>
<name>A0A1C7NQW0_9FUNG</name>
<feature type="compositionally biased region" description="Basic and acidic residues" evidence="5">
    <location>
        <begin position="293"/>
        <end position="302"/>
    </location>
</feature>
<keyword evidence="3 4" id="KW-0694">RNA-binding</keyword>
<gene>
    <name evidence="8" type="primary">PABPC4</name>
    <name evidence="8" type="ORF">A0J61_00449</name>
</gene>
<sequence length="635" mass="71197">MTTKKPVIKLPPNNKSTYVNRPGSYRDVTQYESTFVSKDLFFEDEENRLSYSDIESLFQEYNILNIKRERGGGYLSFPDSKIADRVYSLFNGYTFANQAILKLRISADDMDEPQPEGSLLEVRNLPSRIDHNALYDIFRPYGPLNICKTIPEEGTQNTKALIQYFSQEDSDNAVSKLNGKEIENNVIRISSFVMSNLATSRNNTTMENKPEGLIDFMNLYVKNLDPTVNSTELFELFRSFGRIVSARVMSNPQNGLSKGYGFVSFSKPEEAALALQKMKGFQFRNKSMIVAYHEPKKPRQEKSSSTTTSSFHSPPPSAPIDYATTPYFETRHPHEGLMNGLNMDHTDHLAMNMKDLAIGTTMQRKVSAVESNYPPRHSPPFVARPSLASLASGASIQPVPPHAYKKVESRKIEEDSLRPLRRKSSLESVNSIMTESSAQMQRVRMTEAVKNCGSFGKELNDIVDMLLTLKRKERSLCLFNTDFLKEKISAALEALEICEDEDVVIEQTPIKPMAMVSTEISPPRSPVKKPSVYQNPVAATVRKSKAIPIVAPPTVNSSKTMEIEALLSSLEGKSTHEKKQLLGDQLFPLVKATGVKPAPKITIRLLDTVKLEELARIMFDKDALRVQVDKAAASL</sequence>
<dbReference type="SUPFAM" id="SSF54928">
    <property type="entry name" value="RNA-binding domain, RBD"/>
    <property type="match status" value="2"/>
</dbReference>
<protein>
    <submittedName>
        <fullName evidence="8">Polyadenylate-binding protein 4</fullName>
    </submittedName>
</protein>
<dbReference type="PANTHER" id="PTHR48025:SF1">
    <property type="entry name" value="RRM DOMAIN-CONTAINING PROTEIN"/>
    <property type="match status" value="1"/>
</dbReference>
<dbReference type="Proteomes" id="UP000093000">
    <property type="component" value="Unassembled WGS sequence"/>
</dbReference>
<comment type="caution">
    <text evidence="8">The sequence shown here is derived from an EMBL/GenBank/DDBJ whole genome shotgun (WGS) entry which is preliminary data.</text>
</comment>
<dbReference type="OrthoDB" id="6159137at2759"/>
<dbReference type="InterPro" id="IPR035979">
    <property type="entry name" value="RBD_domain_sf"/>
</dbReference>
<feature type="domain" description="RRM" evidence="6">
    <location>
        <begin position="118"/>
        <end position="190"/>
    </location>
</feature>
<reference evidence="8 9" key="1">
    <citation type="submission" date="2016-03" db="EMBL/GenBank/DDBJ databases">
        <title>Choanephora cucurbitarum.</title>
        <authorList>
            <person name="Min B."/>
            <person name="Park H."/>
            <person name="Park J.-H."/>
            <person name="Shin H.-D."/>
            <person name="Choi I.-G."/>
        </authorList>
    </citation>
    <scope>NUCLEOTIDE SEQUENCE [LARGE SCALE GENOMIC DNA]</scope>
    <source>
        <strain evidence="8 9">KUS-F28377</strain>
    </source>
</reference>
<dbReference type="GO" id="GO:0005634">
    <property type="term" value="C:nucleus"/>
    <property type="evidence" value="ECO:0007669"/>
    <property type="project" value="TreeGrafter"/>
</dbReference>
<dbReference type="PROSITE" id="PS51309">
    <property type="entry name" value="PABC"/>
    <property type="match status" value="1"/>
</dbReference>
<dbReference type="GO" id="GO:0003729">
    <property type="term" value="F:mRNA binding"/>
    <property type="evidence" value="ECO:0007669"/>
    <property type="project" value="TreeGrafter"/>
</dbReference>
<feature type="compositionally biased region" description="Low complexity" evidence="5">
    <location>
        <begin position="303"/>
        <end position="312"/>
    </location>
</feature>
<dbReference type="FunFam" id="3.30.70.330:FF:000383">
    <property type="entry name" value="Sex lethal, isoform D"/>
    <property type="match status" value="1"/>
</dbReference>
<dbReference type="InterPro" id="IPR000504">
    <property type="entry name" value="RRM_dom"/>
</dbReference>
<dbReference type="SMART" id="SM00360">
    <property type="entry name" value="RRM"/>
    <property type="match status" value="2"/>
</dbReference>
<dbReference type="InterPro" id="IPR002004">
    <property type="entry name" value="PABP_HYD_C"/>
</dbReference>
<evidence type="ECO:0000313" key="8">
    <source>
        <dbReference type="EMBL" id="OBZ91501.1"/>
    </source>
</evidence>
<accession>A0A1C7NQW0</accession>
<comment type="similarity">
    <text evidence="1">Belongs to the polyadenylate-binding protein type-1 family.</text>
</comment>
<evidence type="ECO:0000259" key="6">
    <source>
        <dbReference type="PROSITE" id="PS50102"/>
    </source>
</evidence>
<dbReference type="InParanoid" id="A0A1C7NQW0"/>
<evidence type="ECO:0000256" key="2">
    <source>
        <dbReference type="ARBA" id="ARBA00022737"/>
    </source>
</evidence>
<dbReference type="Pfam" id="PF00076">
    <property type="entry name" value="RRM_1"/>
    <property type="match status" value="2"/>
</dbReference>